<proteinExistence type="predicted"/>
<keyword evidence="2" id="KW-1185">Reference proteome</keyword>
<protein>
    <submittedName>
        <fullName evidence="1">Hypothetical_protein</fullName>
    </submittedName>
</protein>
<evidence type="ECO:0000313" key="2">
    <source>
        <dbReference type="Proteomes" id="UP001642409"/>
    </source>
</evidence>
<evidence type="ECO:0000313" key="1">
    <source>
        <dbReference type="EMBL" id="CAL5994742.1"/>
    </source>
</evidence>
<dbReference type="EMBL" id="CAXDID020000032">
    <property type="protein sequence ID" value="CAL5994742.1"/>
    <property type="molecule type" value="Genomic_DNA"/>
</dbReference>
<organism evidence="1 2">
    <name type="scientific">Hexamita inflata</name>
    <dbReference type="NCBI Taxonomy" id="28002"/>
    <lineage>
        <taxon>Eukaryota</taxon>
        <taxon>Metamonada</taxon>
        <taxon>Diplomonadida</taxon>
        <taxon>Hexamitidae</taxon>
        <taxon>Hexamitinae</taxon>
        <taxon>Hexamita</taxon>
    </lineage>
</organism>
<dbReference type="Proteomes" id="UP001642409">
    <property type="component" value="Unassembled WGS sequence"/>
</dbReference>
<accession>A0ABP1HHI8</accession>
<comment type="caution">
    <text evidence="1">The sequence shown here is derived from an EMBL/GenBank/DDBJ whole genome shotgun (WGS) entry which is preliminary data.</text>
</comment>
<name>A0ABP1HHI8_9EUKA</name>
<gene>
    <name evidence="1" type="ORF">HINF_LOCUS13693</name>
</gene>
<reference evidence="1 2" key="1">
    <citation type="submission" date="2024-07" db="EMBL/GenBank/DDBJ databases">
        <authorList>
            <person name="Akdeniz Z."/>
        </authorList>
    </citation>
    <scope>NUCLEOTIDE SEQUENCE [LARGE SCALE GENOMIC DNA]</scope>
</reference>
<sequence length="341" mass="40328">MRLGPIGCGRQNHPVQSFELPSSIQDWKMVTAPLLPQKRRWYDAGGFSYRSACTKQPRYAPGCLYPSRWLHWLRRCAQRTQVCLKLMIIRVNLQFLYRRLNKYKRNLSEYIKHHLQLGFYQSLQNQSTIQSRENLNQQILMRHSVNYLYIDNPFKQVIYTQSYLNIQNINNNRNVIERNITKQFKIIDQFLIIKQQIAMTTGNNSLSLHALVVLNDQARALHNFQYLISVLINASANRLQLLRRVVLHPVSVLLVSAAGSALRQVHLLFLRQGLAQKLDLRCIREKSIWLITISTQQNVVFYFNFKTTIIQKFIMFQQYNSQQQQLQLLLKVNIIKQYEYQ</sequence>